<evidence type="ECO:0000256" key="1">
    <source>
        <dbReference type="SAM" id="MobiDB-lite"/>
    </source>
</evidence>
<sequence>MAENEEERILRWLDECDSDSDYGDNCSEHIDHHSVSEISELEDSSEEALRFDTARSFSEIVPQNDELIHGEPLPPPPPPPLSQSRGLSRGYQYRRNQFKCSKMP</sequence>
<dbReference type="AlphaFoldDB" id="A0A8S3XNU9"/>
<evidence type="ECO:0000313" key="2">
    <source>
        <dbReference type="EMBL" id="CAG5033726.1"/>
    </source>
</evidence>
<keyword evidence="3" id="KW-1185">Reference proteome</keyword>
<reference evidence="2" key="1">
    <citation type="submission" date="2021-04" db="EMBL/GenBank/DDBJ databases">
        <authorList>
            <person name="Tunstrom K."/>
        </authorList>
    </citation>
    <scope>NUCLEOTIDE SEQUENCE</scope>
</reference>
<dbReference type="EMBL" id="CAJQZP010001260">
    <property type="protein sequence ID" value="CAG5033726.1"/>
    <property type="molecule type" value="Genomic_DNA"/>
</dbReference>
<organism evidence="2 3">
    <name type="scientific">Parnassius apollo</name>
    <name type="common">Apollo butterfly</name>
    <name type="synonym">Papilio apollo</name>
    <dbReference type="NCBI Taxonomy" id="110799"/>
    <lineage>
        <taxon>Eukaryota</taxon>
        <taxon>Metazoa</taxon>
        <taxon>Ecdysozoa</taxon>
        <taxon>Arthropoda</taxon>
        <taxon>Hexapoda</taxon>
        <taxon>Insecta</taxon>
        <taxon>Pterygota</taxon>
        <taxon>Neoptera</taxon>
        <taxon>Endopterygota</taxon>
        <taxon>Lepidoptera</taxon>
        <taxon>Glossata</taxon>
        <taxon>Ditrysia</taxon>
        <taxon>Papilionoidea</taxon>
        <taxon>Papilionidae</taxon>
        <taxon>Parnassiinae</taxon>
        <taxon>Parnassini</taxon>
        <taxon>Parnassius</taxon>
        <taxon>Parnassius</taxon>
    </lineage>
</organism>
<proteinExistence type="predicted"/>
<feature type="region of interest" description="Disordered" evidence="1">
    <location>
        <begin position="61"/>
        <end position="89"/>
    </location>
</feature>
<evidence type="ECO:0000313" key="3">
    <source>
        <dbReference type="Proteomes" id="UP000691718"/>
    </source>
</evidence>
<protein>
    <submittedName>
        <fullName evidence="2">(apollo) hypothetical protein</fullName>
    </submittedName>
</protein>
<accession>A0A8S3XNU9</accession>
<name>A0A8S3XNU9_PARAO</name>
<gene>
    <name evidence="2" type="ORF">PAPOLLO_LOCUS20177</name>
</gene>
<comment type="caution">
    <text evidence="2">The sequence shown here is derived from an EMBL/GenBank/DDBJ whole genome shotgun (WGS) entry which is preliminary data.</text>
</comment>
<dbReference type="Proteomes" id="UP000691718">
    <property type="component" value="Unassembled WGS sequence"/>
</dbReference>
<feature type="compositionally biased region" description="Pro residues" evidence="1">
    <location>
        <begin position="72"/>
        <end position="81"/>
    </location>
</feature>